<sequence>MPDVDYTTCPILAIALALASQVAPSSLMFPQLPAQQANVVPITPATPLIDVLDDPTSMATIAPDNNEGLDSGRGVHNYVNRLLDRVALPAGVSEKLTSHSFRRGGVQHANSSSDLTAQWIFDRGAWNMSTTSKAFAYVFNTPSEDCKVAKVLNGWQTDERVKLMSLNCFDSQTQQEIRHVMARLFFACFELQSVQQTVSTTVLETLMAYLLRHFPRLWQLNENSFIVRRLEGSAGAVGVSTAELLA</sequence>
<evidence type="ECO:0000313" key="2">
    <source>
        <dbReference type="Proteomes" id="UP000481153"/>
    </source>
</evidence>
<keyword evidence="2" id="KW-1185">Reference proteome</keyword>
<protein>
    <submittedName>
        <fullName evidence="1">Uncharacterized protein</fullName>
    </submittedName>
</protein>
<reference evidence="1 2" key="1">
    <citation type="submission" date="2019-07" db="EMBL/GenBank/DDBJ databases">
        <title>Genomics analysis of Aphanomyces spp. identifies a new class of oomycete effector associated with host adaptation.</title>
        <authorList>
            <person name="Gaulin E."/>
        </authorList>
    </citation>
    <scope>NUCLEOTIDE SEQUENCE [LARGE SCALE GENOMIC DNA]</scope>
    <source>
        <strain evidence="1 2">ATCC 201684</strain>
    </source>
</reference>
<dbReference type="EMBL" id="VJMJ01000173">
    <property type="protein sequence ID" value="KAF0728733.1"/>
    <property type="molecule type" value="Genomic_DNA"/>
</dbReference>
<comment type="caution">
    <text evidence="1">The sequence shown here is derived from an EMBL/GenBank/DDBJ whole genome shotgun (WGS) entry which is preliminary data.</text>
</comment>
<accession>A0A6G0WN27</accession>
<organism evidence="1 2">
    <name type="scientific">Aphanomyces euteiches</name>
    <dbReference type="NCBI Taxonomy" id="100861"/>
    <lineage>
        <taxon>Eukaryota</taxon>
        <taxon>Sar</taxon>
        <taxon>Stramenopiles</taxon>
        <taxon>Oomycota</taxon>
        <taxon>Saprolegniomycetes</taxon>
        <taxon>Saprolegniales</taxon>
        <taxon>Verrucalvaceae</taxon>
        <taxon>Aphanomyces</taxon>
    </lineage>
</organism>
<dbReference type="Proteomes" id="UP000481153">
    <property type="component" value="Unassembled WGS sequence"/>
</dbReference>
<dbReference type="VEuPathDB" id="FungiDB:AeMF1_004191"/>
<evidence type="ECO:0000313" key="1">
    <source>
        <dbReference type="EMBL" id="KAF0728733.1"/>
    </source>
</evidence>
<dbReference type="AlphaFoldDB" id="A0A6G0WN27"/>
<gene>
    <name evidence="1" type="ORF">Ae201684_013477</name>
</gene>
<name>A0A6G0WN27_9STRA</name>
<proteinExistence type="predicted"/>